<dbReference type="Pfam" id="PF00141">
    <property type="entry name" value="peroxidase"/>
    <property type="match status" value="2"/>
</dbReference>
<name>A0A8X7YS55_POPTO</name>
<evidence type="ECO:0000256" key="8">
    <source>
        <dbReference type="ARBA" id="ARBA00022837"/>
    </source>
</evidence>
<evidence type="ECO:0000256" key="2">
    <source>
        <dbReference type="ARBA" id="ARBA00002322"/>
    </source>
</evidence>
<accession>A0A8X7YS55</accession>
<dbReference type="Proteomes" id="UP000886885">
    <property type="component" value="Chromosome 12A"/>
</dbReference>
<evidence type="ECO:0000256" key="9">
    <source>
        <dbReference type="ARBA" id="ARBA00023002"/>
    </source>
</evidence>
<evidence type="ECO:0000256" key="12">
    <source>
        <dbReference type="ARBA" id="ARBA00023180"/>
    </source>
</evidence>
<dbReference type="GO" id="GO:0046872">
    <property type="term" value="F:metal ion binding"/>
    <property type="evidence" value="ECO:0007669"/>
    <property type="project" value="UniProtKB-KW"/>
</dbReference>
<feature type="binding site" evidence="15">
    <location>
        <position position="427"/>
    </location>
    <ligand>
        <name>Ca(2+)</name>
        <dbReference type="ChEBI" id="CHEBI:29108"/>
        <label>2</label>
    </ligand>
</feature>
<dbReference type="AlphaFoldDB" id="A0A8X7YS55"/>
<evidence type="ECO:0000259" key="18">
    <source>
        <dbReference type="PROSITE" id="PS50873"/>
    </source>
</evidence>
<dbReference type="InterPro" id="IPR019794">
    <property type="entry name" value="Peroxidases_AS"/>
</dbReference>
<comment type="function">
    <text evidence="2">Removal of H(2)O(2), oxidation of toxic reductants, biosynthesis and degradation of lignin, suberization, auxin catabolism, response to environmental stresses such as wounding, pathogen attack and oxidative stress. These functions might be dependent on each isozyme/isoform in each plant tissue.</text>
</comment>
<feature type="binding site" evidence="15">
    <location>
        <position position="367"/>
    </location>
    <ligand>
        <name>Ca(2+)</name>
        <dbReference type="ChEBI" id="CHEBI:29108"/>
        <label>2</label>
    </ligand>
</feature>
<gene>
    <name evidence="19" type="ORF">POTOM_041551</name>
</gene>
<feature type="disulfide bond" evidence="17">
    <location>
        <begin position="241"/>
        <end position="246"/>
    </location>
</feature>
<feature type="domain" description="Plant heme peroxidase family profile" evidence="18">
    <location>
        <begin position="1"/>
        <end position="121"/>
    </location>
</feature>
<dbReference type="FunFam" id="1.10.420.10:FF:000006">
    <property type="entry name" value="Peroxidase"/>
    <property type="match status" value="1"/>
</dbReference>
<evidence type="ECO:0000256" key="7">
    <source>
        <dbReference type="ARBA" id="ARBA00022723"/>
    </source>
</evidence>
<keyword evidence="11 17" id="KW-1015">Disulfide bond</keyword>
<evidence type="ECO:0000256" key="10">
    <source>
        <dbReference type="ARBA" id="ARBA00023004"/>
    </source>
</evidence>
<dbReference type="PANTHER" id="PTHR31517">
    <property type="match status" value="1"/>
</dbReference>
<feature type="active site" description="Proton acceptor" evidence="13">
    <location>
        <position position="239"/>
    </location>
</feature>
<proteinExistence type="inferred from homology"/>
<comment type="cofactor">
    <cofactor evidence="15">
        <name>heme b</name>
        <dbReference type="ChEBI" id="CHEBI:60344"/>
    </cofactor>
    <text evidence="15">Binds 1 heme b (iron(II)-protoporphyrin IX) group per subunit.</text>
</comment>
<evidence type="ECO:0000256" key="14">
    <source>
        <dbReference type="PIRSR" id="PIRSR600823-2"/>
    </source>
</evidence>
<comment type="cofactor">
    <cofactor evidence="15">
        <name>Ca(2+)</name>
        <dbReference type="ChEBI" id="CHEBI:29108"/>
    </cofactor>
    <text evidence="15">Binds 2 calcium ions per subunit.</text>
</comment>
<evidence type="ECO:0000256" key="5">
    <source>
        <dbReference type="ARBA" id="ARBA00022559"/>
    </source>
</evidence>
<reference evidence="19" key="1">
    <citation type="journal article" date="2020" name="bioRxiv">
        <title>Hybrid origin of Populus tomentosa Carr. identified through genome sequencing and phylogenomic analysis.</title>
        <authorList>
            <person name="An X."/>
            <person name="Gao K."/>
            <person name="Chen Z."/>
            <person name="Li J."/>
            <person name="Yang X."/>
            <person name="Yang X."/>
            <person name="Zhou J."/>
            <person name="Guo T."/>
            <person name="Zhao T."/>
            <person name="Huang S."/>
            <person name="Miao D."/>
            <person name="Khan W.U."/>
            <person name="Rao P."/>
            <person name="Ye M."/>
            <person name="Lei B."/>
            <person name="Liao W."/>
            <person name="Wang J."/>
            <person name="Ji L."/>
            <person name="Li Y."/>
            <person name="Guo B."/>
            <person name="Mustafa N.S."/>
            <person name="Li S."/>
            <person name="Yun Q."/>
            <person name="Keller S.R."/>
            <person name="Mao J."/>
            <person name="Zhang R."/>
            <person name="Strauss S.H."/>
        </authorList>
    </citation>
    <scope>NUCLEOTIDE SEQUENCE</scope>
    <source>
        <strain evidence="19">GM15</strain>
        <tissue evidence="19">Leaf</tissue>
    </source>
</reference>
<protein>
    <recommendedName>
        <fullName evidence="4">peroxidase</fullName>
        <ecNumber evidence="4">1.11.1.7</ecNumber>
    </recommendedName>
</protein>
<dbReference type="OrthoDB" id="817733at2759"/>
<feature type="binding site" evidence="15">
    <location>
        <position position="422"/>
    </location>
    <ligand>
        <name>Ca(2+)</name>
        <dbReference type="ChEBI" id="CHEBI:29108"/>
        <label>2</label>
    </ligand>
</feature>
<evidence type="ECO:0000313" key="20">
    <source>
        <dbReference type="Proteomes" id="UP000886885"/>
    </source>
</evidence>
<dbReference type="InterPro" id="IPR000823">
    <property type="entry name" value="Peroxidase_pln"/>
</dbReference>
<organism evidence="19 20">
    <name type="scientific">Populus tomentosa</name>
    <name type="common">Chinese white poplar</name>
    <dbReference type="NCBI Taxonomy" id="118781"/>
    <lineage>
        <taxon>Eukaryota</taxon>
        <taxon>Viridiplantae</taxon>
        <taxon>Streptophyta</taxon>
        <taxon>Embryophyta</taxon>
        <taxon>Tracheophyta</taxon>
        <taxon>Spermatophyta</taxon>
        <taxon>Magnoliopsida</taxon>
        <taxon>eudicotyledons</taxon>
        <taxon>Gunneridae</taxon>
        <taxon>Pentapetalae</taxon>
        <taxon>rosids</taxon>
        <taxon>fabids</taxon>
        <taxon>Malpighiales</taxon>
        <taxon>Salicaceae</taxon>
        <taxon>Saliceae</taxon>
        <taxon>Populus</taxon>
    </lineage>
</organism>
<keyword evidence="5" id="KW-0575">Peroxidase</keyword>
<feature type="disulfide bond" evidence="17">
    <location>
        <begin position="373"/>
        <end position="405"/>
    </location>
</feature>
<feature type="disulfide bond" evidence="17">
    <location>
        <begin position="208"/>
        <end position="288"/>
    </location>
</feature>
<feature type="binding site" evidence="15">
    <location>
        <position position="243"/>
    </location>
    <ligand>
        <name>Ca(2+)</name>
        <dbReference type="ChEBI" id="CHEBI:29108"/>
        <label>1</label>
    </ligand>
</feature>
<feature type="disulfide bond" evidence="17">
    <location>
        <begin position="294"/>
        <end position="495"/>
    </location>
</feature>
<feature type="binding site" evidence="15">
    <location>
        <position position="245"/>
    </location>
    <ligand>
        <name>Ca(2+)</name>
        <dbReference type="ChEBI" id="CHEBI:29108"/>
        <label>1</label>
    </ligand>
</feature>
<dbReference type="FunFam" id="1.10.520.10:FF:000001">
    <property type="entry name" value="Peroxidase"/>
    <property type="match status" value="1"/>
</dbReference>
<dbReference type="PROSITE" id="PS00435">
    <property type="entry name" value="PEROXIDASE_1"/>
    <property type="match status" value="1"/>
</dbReference>
<dbReference type="InterPro" id="IPR019793">
    <property type="entry name" value="Peroxidases_heam-ligand_BS"/>
</dbReference>
<feature type="binding site" evidence="15">
    <location>
        <position position="240"/>
    </location>
    <ligand>
        <name>Ca(2+)</name>
        <dbReference type="ChEBI" id="CHEBI:29108"/>
        <label>1</label>
    </ligand>
</feature>
<evidence type="ECO:0000313" key="19">
    <source>
        <dbReference type="EMBL" id="KAG6753573.1"/>
    </source>
</evidence>
<feature type="binding site" evidence="15">
    <location>
        <position position="419"/>
    </location>
    <ligand>
        <name>Ca(2+)</name>
        <dbReference type="ChEBI" id="CHEBI:29108"/>
        <label>2</label>
    </ligand>
</feature>
<feature type="binding site" evidence="15">
    <location>
        <position position="261"/>
    </location>
    <ligand>
        <name>Ca(2+)</name>
        <dbReference type="ChEBI" id="CHEBI:29108"/>
        <label>1</label>
    </ligand>
</feature>
<keyword evidence="7 15" id="KW-0479">Metal-binding</keyword>
<evidence type="ECO:0000256" key="3">
    <source>
        <dbReference type="ARBA" id="ARBA00006873"/>
    </source>
</evidence>
<comment type="caution">
    <text evidence="19">The sequence shown here is derived from an EMBL/GenBank/DDBJ whole genome shotgun (WGS) entry which is preliminary data.</text>
</comment>
<evidence type="ECO:0000256" key="13">
    <source>
        <dbReference type="PIRSR" id="PIRSR600823-1"/>
    </source>
</evidence>
<dbReference type="InterPro" id="IPR002016">
    <property type="entry name" value="Haem_peroxidase"/>
</dbReference>
<keyword evidence="8 15" id="KW-0106">Calcium</keyword>
<keyword evidence="20" id="KW-1185">Reference proteome</keyword>
<feature type="binding site" description="axial binding residue" evidence="15">
    <location>
        <position position="366"/>
    </location>
    <ligand>
        <name>heme b</name>
        <dbReference type="ChEBI" id="CHEBI:60344"/>
    </ligand>
    <ligandPart>
        <name>Fe</name>
        <dbReference type="ChEBI" id="CHEBI:18248"/>
    </ligandPart>
</feature>
<dbReference type="PANTHER" id="PTHR31517:SF84">
    <property type="entry name" value="PEROXIDASE"/>
    <property type="match status" value="1"/>
</dbReference>
<dbReference type="InterPro" id="IPR033905">
    <property type="entry name" value="Secretory_peroxidase"/>
</dbReference>
<feature type="site" description="Transition state stabilizer" evidence="16">
    <location>
        <position position="235"/>
    </location>
</feature>
<comment type="catalytic activity">
    <reaction evidence="1">
        <text>2 a phenolic donor + H2O2 = 2 a phenolic radical donor + 2 H2O</text>
        <dbReference type="Rhea" id="RHEA:56136"/>
        <dbReference type="ChEBI" id="CHEBI:15377"/>
        <dbReference type="ChEBI" id="CHEBI:16240"/>
        <dbReference type="ChEBI" id="CHEBI:139520"/>
        <dbReference type="ChEBI" id="CHEBI:139521"/>
        <dbReference type="EC" id="1.11.1.7"/>
    </reaction>
</comment>
<dbReference type="EC" id="1.11.1.7" evidence="4"/>
<evidence type="ECO:0000256" key="1">
    <source>
        <dbReference type="ARBA" id="ARBA00000189"/>
    </source>
</evidence>
<dbReference type="CDD" id="cd00693">
    <property type="entry name" value="secretory_peroxidase"/>
    <property type="match status" value="1"/>
</dbReference>
<sequence length="504" mass="56081">MSNLLRGIPVLSKRPFSSSSVLLRADFQLTQRFSEKGFTQEEMVHSLDPSLDSTYAASLKQSCPRDSTNPNLEVPVDTRSPTVNDANYYRDILANRGLFTSDQTLLTNQQQQVKRSFHIDMNVWYFLYFHNVFVLLKKEIAPATALWLLPLFSAADMGIKDTSSYYKIVGIMVSSKKLTQLCVTFWVAVLFCRSVQSHLQVGFYRNSCRRAESIVRGAVRDALRQDRGVAAGLVRLHFHDCFVRGCEGSVLLDSTSSNKAEKDSPANYPSLRGFEVIDDAKARLEAECKGVVSCADILAFAARDSFDLTGGFDYDVQAGRRDGIVSLASETYSNLPPPTFNVDQLTRRFSEKGFTQEEMVTLSGAHTIGNSNCRSFTYRLYNFSGTNSQDPSLDSKYAASLRKSCPQDSTDPNLEVPMDTRTPTIIDVNYYKDILANRGLFSSDQILLTNPATASEVKSNARSPSGWKKKFAAAMVKMGQIEVLTGNKGEIRANCRVITAEVRS</sequence>
<feature type="binding site" evidence="15">
    <location>
        <position position="249"/>
    </location>
    <ligand>
        <name>Ca(2+)</name>
        <dbReference type="ChEBI" id="CHEBI:29108"/>
        <label>1</label>
    </ligand>
</feature>
<dbReference type="PROSITE" id="PS00436">
    <property type="entry name" value="PEROXIDASE_2"/>
    <property type="match status" value="1"/>
</dbReference>
<dbReference type="GO" id="GO:0020037">
    <property type="term" value="F:heme binding"/>
    <property type="evidence" value="ECO:0007669"/>
    <property type="project" value="InterPro"/>
</dbReference>
<evidence type="ECO:0000256" key="6">
    <source>
        <dbReference type="ARBA" id="ARBA00022617"/>
    </source>
</evidence>
<dbReference type="GO" id="GO:0042744">
    <property type="term" value="P:hydrogen peroxide catabolic process"/>
    <property type="evidence" value="ECO:0007669"/>
    <property type="project" value="InterPro"/>
</dbReference>
<feature type="domain" description="Plant heme peroxidase family profile" evidence="18">
    <location>
        <begin position="198"/>
        <end position="499"/>
    </location>
</feature>
<dbReference type="GO" id="GO:0006979">
    <property type="term" value="P:response to oxidative stress"/>
    <property type="evidence" value="ECO:0007669"/>
    <property type="project" value="InterPro"/>
</dbReference>
<evidence type="ECO:0000256" key="15">
    <source>
        <dbReference type="PIRSR" id="PIRSR600823-3"/>
    </source>
</evidence>
<keyword evidence="6" id="KW-0349">Heme</keyword>
<feature type="binding site" evidence="14">
    <location>
        <position position="336"/>
    </location>
    <ligand>
        <name>substrate</name>
    </ligand>
</feature>
<keyword evidence="12" id="KW-0325">Glycoprotein</keyword>
<evidence type="ECO:0000256" key="11">
    <source>
        <dbReference type="ARBA" id="ARBA00023157"/>
    </source>
</evidence>
<keyword evidence="10 15" id="KW-0408">Iron</keyword>
<dbReference type="PROSITE" id="PS50873">
    <property type="entry name" value="PEROXIDASE_4"/>
    <property type="match status" value="2"/>
</dbReference>
<dbReference type="EMBL" id="JAAWWB010000023">
    <property type="protein sequence ID" value="KAG6753573.1"/>
    <property type="molecule type" value="Genomic_DNA"/>
</dbReference>
<dbReference type="GO" id="GO:0140825">
    <property type="term" value="F:lactoperoxidase activity"/>
    <property type="evidence" value="ECO:0007669"/>
    <property type="project" value="UniProtKB-EC"/>
</dbReference>
<keyword evidence="9" id="KW-0560">Oxidoreductase</keyword>
<evidence type="ECO:0000256" key="17">
    <source>
        <dbReference type="PIRSR" id="PIRSR600823-5"/>
    </source>
</evidence>
<evidence type="ECO:0000256" key="4">
    <source>
        <dbReference type="ARBA" id="ARBA00012313"/>
    </source>
</evidence>
<evidence type="ECO:0000256" key="16">
    <source>
        <dbReference type="PIRSR" id="PIRSR600823-4"/>
    </source>
</evidence>
<comment type="similarity">
    <text evidence="3">Belongs to the peroxidase family. Ascorbate peroxidase subfamily.</text>
</comment>